<dbReference type="RefSeq" id="WP_160603805.1">
    <property type="nucleotide sequence ID" value="NZ_WTYX01000001.1"/>
</dbReference>
<dbReference type="EMBL" id="WTYX01000001">
    <property type="protein sequence ID" value="MXO90332.1"/>
    <property type="molecule type" value="Genomic_DNA"/>
</dbReference>
<reference evidence="1 2" key="1">
    <citation type="submission" date="2019-12" db="EMBL/GenBank/DDBJ databases">
        <title>Genomic-based taxomic classification of the family Erythrobacteraceae.</title>
        <authorList>
            <person name="Xu L."/>
        </authorList>
    </citation>
    <scope>NUCLEOTIDE SEQUENCE [LARGE SCALE GENOMIC DNA]</scope>
    <source>
        <strain evidence="1 2">KCTC 52763</strain>
    </source>
</reference>
<evidence type="ECO:0000313" key="1">
    <source>
        <dbReference type="EMBL" id="MXO90332.1"/>
    </source>
</evidence>
<sequence length="102" mass="11186">MLYENGTLDATLAAAAGEDPALMAELRNAFAESVERQIDFLKRSRCDGNWNMAALRLKGVAASFHAEELLKLSAEALESAPGEPVIIRKIEAFYQDFVSDHS</sequence>
<dbReference type="Gene3D" id="1.20.120.160">
    <property type="entry name" value="HPT domain"/>
    <property type="match status" value="1"/>
</dbReference>
<evidence type="ECO:0000313" key="2">
    <source>
        <dbReference type="Proteomes" id="UP000442714"/>
    </source>
</evidence>
<dbReference type="InterPro" id="IPR036641">
    <property type="entry name" value="HPT_dom_sf"/>
</dbReference>
<dbReference type="OrthoDB" id="7427752at2"/>
<dbReference type="SUPFAM" id="SSF47226">
    <property type="entry name" value="Histidine-containing phosphotransfer domain, HPT domain"/>
    <property type="match status" value="1"/>
</dbReference>
<protein>
    <submittedName>
        <fullName evidence="1">Hpt domain-containing protein</fullName>
    </submittedName>
</protein>
<dbReference type="GO" id="GO:0000160">
    <property type="term" value="P:phosphorelay signal transduction system"/>
    <property type="evidence" value="ECO:0007669"/>
    <property type="project" value="InterPro"/>
</dbReference>
<dbReference type="AlphaFoldDB" id="A0A844ZSP2"/>
<gene>
    <name evidence="1" type="ORF">GRI41_05835</name>
</gene>
<dbReference type="Proteomes" id="UP000442714">
    <property type="component" value="Unassembled WGS sequence"/>
</dbReference>
<name>A0A844ZSP2_9SPHN</name>
<organism evidence="1 2">
    <name type="scientific">Pontixanthobacter aquaemixtae</name>
    <dbReference type="NCBI Taxonomy" id="1958940"/>
    <lineage>
        <taxon>Bacteria</taxon>
        <taxon>Pseudomonadati</taxon>
        <taxon>Pseudomonadota</taxon>
        <taxon>Alphaproteobacteria</taxon>
        <taxon>Sphingomonadales</taxon>
        <taxon>Erythrobacteraceae</taxon>
        <taxon>Pontixanthobacter</taxon>
    </lineage>
</organism>
<proteinExistence type="predicted"/>
<accession>A0A844ZSP2</accession>
<comment type="caution">
    <text evidence="1">The sequence shown here is derived from an EMBL/GenBank/DDBJ whole genome shotgun (WGS) entry which is preliminary data.</text>
</comment>
<keyword evidence="2" id="KW-1185">Reference proteome</keyword>